<feature type="region of interest" description="Disordered" evidence="9">
    <location>
        <begin position="7"/>
        <end position="26"/>
    </location>
</feature>
<reference evidence="12" key="1">
    <citation type="submission" date="2021-03" db="EMBL/GenBank/DDBJ databases">
        <title>The complete genome sequence of Acetobacter sp. TBRC 12339.</title>
        <authorList>
            <person name="Charoenyingcharoen P."/>
            <person name="Yukphan P."/>
        </authorList>
    </citation>
    <scope>NUCLEOTIDE SEQUENCE</scope>
    <source>
        <strain evidence="12">TBRC 12339</strain>
    </source>
</reference>
<dbReference type="InterPro" id="IPR015883">
    <property type="entry name" value="Glyco_hydro_20_cat"/>
</dbReference>
<dbReference type="Gene3D" id="3.30.379.10">
    <property type="entry name" value="Chitobiase/beta-hexosaminidase domain 2-like"/>
    <property type="match status" value="1"/>
</dbReference>
<feature type="domain" description="Beta-hexosaminidase bacterial type N-terminal" evidence="11">
    <location>
        <begin position="43"/>
        <end position="173"/>
    </location>
</feature>
<comment type="catalytic activity">
    <reaction evidence="1">
        <text>Hydrolysis of terminal non-reducing N-acetyl-D-hexosamine residues in N-acetyl-beta-D-hexosaminides.</text>
        <dbReference type="EC" id="3.2.1.52"/>
    </reaction>
</comment>
<dbReference type="EMBL" id="JAFVMH010000001">
    <property type="protein sequence ID" value="MBO1323566.1"/>
    <property type="molecule type" value="Genomic_DNA"/>
</dbReference>
<evidence type="ECO:0000256" key="7">
    <source>
        <dbReference type="ARBA" id="ARBA00033000"/>
    </source>
</evidence>
<dbReference type="GO" id="GO:0004563">
    <property type="term" value="F:beta-N-acetylhexosaminidase activity"/>
    <property type="evidence" value="ECO:0007669"/>
    <property type="project" value="UniProtKB-EC"/>
</dbReference>
<dbReference type="InterPro" id="IPR017853">
    <property type="entry name" value="GH"/>
</dbReference>
<evidence type="ECO:0000256" key="8">
    <source>
        <dbReference type="PIRSR" id="PIRSR625705-1"/>
    </source>
</evidence>
<dbReference type="GO" id="GO:0030203">
    <property type="term" value="P:glycosaminoglycan metabolic process"/>
    <property type="evidence" value="ECO:0007669"/>
    <property type="project" value="TreeGrafter"/>
</dbReference>
<dbReference type="InterPro" id="IPR015882">
    <property type="entry name" value="HEX_bac_N"/>
</dbReference>
<dbReference type="PANTHER" id="PTHR22600:SF57">
    <property type="entry name" value="BETA-N-ACETYLHEXOSAMINIDASE"/>
    <property type="match status" value="1"/>
</dbReference>
<dbReference type="EC" id="3.2.1.52" evidence="3"/>
<feature type="active site" description="Proton donor" evidence="8">
    <location>
        <position position="331"/>
    </location>
</feature>
<evidence type="ECO:0000313" key="12">
    <source>
        <dbReference type="EMBL" id="MBO1323566.1"/>
    </source>
</evidence>
<dbReference type="GO" id="GO:0016020">
    <property type="term" value="C:membrane"/>
    <property type="evidence" value="ECO:0007669"/>
    <property type="project" value="TreeGrafter"/>
</dbReference>
<sequence length="735" mass="79164">MTALLVAGAGTQAHAQSTAPTPENTDAPKTAFLINSFTQPSPLPAPAVLHADGASFTLADNIAIDWLSPQTPALAQAVARFEHRLETLAGRPLTFTQAARDTPGFTLHIGYEKNAPFPSPAMREGYKLRVAPDGITLNAQEPVGVLRGLVTVLQLVRQGSDGPIMAQASVEDAPRFAWRGLMLDVSRHFMSMPALLRQLDAMELVKLDVLHIHFSDGAAFRVQSRRYPLLQDIGSHGQFYTQDQIRDLVAQAALRGIRIVPEFDTPGHTFALLQAYPRYAAILPLNTTDRAEINRAALDPTKPETLAFVNALYTEMAALFPDPVFHIGGDEVVARQWLQAPAIVAYMKSHALATPADLQAAFTRQVARFLHAHGKTVMGWDEVLAADTPPDTIIESWRGPAHTAQATQQGHPTVVSGPYYLDRLLPAQAYYDTDPFDTRKDASEAQAAAQTTGPGGTIAAPPPDKADDAPVSPLSDEQKSHVLGAETALWAEVVSEDMLDARLWPRAAALAERFWSAPARCESATLAPRLAILRDELDVLGLHAASGPARMLARLAPGQTEAAAVLFDVVSPVRNYAHNHEFLQIRHKQQAMLQALGTPADIASPDSFTADAFNAEAAAYTQGMMELKPDLERSLTLWANNDAAFMRDAAHNPALAEAIPASAELAALARAGLAALGVERTPGWRENARETLDHARAEIAASASIHVVTNATQPPGDLIQRIVPGVAQLVEQAER</sequence>
<keyword evidence="4" id="KW-0378">Hydrolase</keyword>
<dbReference type="InterPro" id="IPR029018">
    <property type="entry name" value="Hex-like_dom2"/>
</dbReference>
<evidence type="ECO:0000256" key="4">
    <source>
        <dbReference type="ARBA" id="ARBA00022801"/>
    </source>
</evidence>
<dbReference type="Pfam" id="PF00728">
    <property type="entry name" value="Glyco_hydro_20"/>
    <property type="match status" value="1"/>
</dbReference>
<dbReference type="InterPro" id="IPR025705">
    <property type="entry name" value="Beta_hexosaminidase_sua/sub"/>
</dbReference>
<dbReference type="SUPFAM" id="SSF51445">
    <property type="entry name" value="(Trans)glycosidases"/>
    <property type="match status" value="1"/>
</dbReference>
<keyword evidence="13" id="KW-1185">Reference proteome</keyword>
<evidence type="ECO:0000256" key="2">
    <source>
        <dbReference type="ARBA" id="ARBA00006285"/>
    </source>
</evidence>
<feature type="compositionally biased region" description="Polar residues" evidence="9">
    <location>
        <begin position="13"/>
        <end position="24"/>
    </location>
</feature>
<dbReference type="Proteomes" id="UP000664073">
    <property type="component" value="Unassembled WGS sequence"/>
</dbReference>
<keyword evidence="5" id="KW-0326">Glycosidase</keyword>
<evidence type="ECO:0000256" key="5">
    <source>
        <dbReference type="ARBA" id="ARBA00023295"/>
    </source>
</evidence>
<protein>
    <recommendedName>
        <fullName evidence="3">beta-N-acetylhexosaminidase</fullName>
        <ecNumber evidence="3">3.2.1.52</ecNumber>
    </recommendedName>
    <alternativeName>
        <fullName evidence="6">Beta-N-acetylhexosaminidase</fullName>
    </alternativeName>
    <alternativeName>
        <fullName evidence="7">N-acetyl-beta-glucosaminidase</fullName>
    </alternativeName>
</protein>
<feature type="region of interest" description="Disordered" evidence="9">
    <location>
        <begin position="435"/>
        <end position="478"/>
    </location>
</feature>
<proteinExistence type="inferred from homology"/>
<evidence type="ECO:0000259" key="10">
    <source>
        <dbReference type="Pfam" id="PF00728"/>
    </source>
</evidence>
<dbReference type="AlphaFoldDB" id="A0A939HMF4"/>
<dbReference type="Gene3D" id="3.20.20.80">
    <property type="entry name" value="Glycosidases"/>
    <property type="match status" value="1"/>
</dbReference>
<evidence type="ECO:0000256" key="9">
    <source>
        <dbReference type="SAM" id="MobiDB-lite"/>
    </source>
</evidence>
<evidence type="ECO:0000259" key="11">
    <source>
        <dbReference type="Pfam" id="PF02838"/>
    </source>
</evidence>
<dbReference type="PANTHER" id="PTHR22600">
    <property type="entry name" value="BETA-HEXOSAMINIDASE"/>
    <property type="match status" value="1"/>
</dbReference>
<organism evidence="12 13">
    <name type="scientific">Acetobacter garciniae</name>
    <dbReference type="NCBI Taxonomy" id="2817435"/>
    <lineage>
        <taxon>Bacteria</taxon>
        <taxon>Pseudomonadati</taxon>
        <taxon>Pseudomonadota</taxon>
        <taxon>Alphaproteobacteria</taxon>
        <taxon>Acetobacterales</taxon>
        <taxon>Acetobacteraceae</taxon>
        <taxon>Acetobacter</taxon>
    </lineage>
</organism>
<comment type="caution">
    <text evidence="12">The sequence shown here is derived from an EMBL/GenBank/DDBJ whole genome shotgun (WGS) entry which is preliminary data.</text>
</comment>
<evidence type="ECO:0000256" key="1">
    <source>
        <dbReference type="ARBA" id="ARBA00001231"/>
    </source>
</evidence>
<dbReference type="GO" id="GO:0005975">
    <property type="term" value="P:carbohydrate metabolic process"/>
    <property type="evidence" value="ECO:0007669"/>
    <property type="project" value="InterPro"/>
</dbReference>
<feature type="domain" description="Glycoside hydrolase family 20 catalytic" evidence="10">
    <location>
        <begin position="176"/>
        <end position="517"/>
    </location>
</feature>
<name>A0A939HMF4_9PROT</name>
<evidence type="ECO:0000256" key="6">
    <source>
        <dbReference type="ARBA" id="ARBA00030512"/>
    </source>
</evidence>
<dbReference type="Pfam" id="PF02838">
    <property type="entry name" value="Glyco_hydro_20b"/>
    <property type="match status" value="1"/>
</dbReference>
<accession>A0A939HMF4</accession>
<evidence type="ECO:0000256" key="3">
    <source>
        <dbReference type="ARBA" id="ARBA00012663"/>
    </source>
</evidence>
<dbReference type="PRINTS" id="PR00738">
    <property type="entry name" value="GLHYDRLASE20"/>
</dbReference>
<comment type="similarity">
    <text evidence="2">Belongs to the glycosyl hydrolase 20 family.</text>
</comment>
<dbReference type="SUPFAM" id="SSF55545">
    <property type="entry name" value="beta-N-acetylhexosaminidase-like domain"/>
    <property type="match status" value="1"/>
</dbReference>
<evidence type="ECO:0000313" key="13">
    <source>
        <dbReference type="Proteomes" id="UP000664073"/>
    </source>
</evidence>
<gene>
    <name evidence="12" type="ORF">J2D77_00145</name>
</gene>